<evidence type="ECO:0000313" key="4">
    <source>
        <dbReference type="Proteomes" id="UP001220324"/>
    </source>
</evidence>
<feature type="domain" description="BZIP" evidence="2">
    <location>
        <begin position="25"/>
        <end position="40"/>
    </location>
</feature>
<dbReference type="InterPro" id="IPR052635">
    <property type="entry name" value="Sec_Metab_Biosynth_Reg"/>
</dbReference>
<dbReference type="PANTHER" id="PTHR39607">
    <property type="entry name" value="XANTHOCILLIN BIOSYNTHESIS CLUSTER TRANSCRIPTION FACTOR XANC-RELATED"/>
    <property type="match status" value="1"/>
</dbReference>
<keyword evidence="4" id="KW-1185">Reference proteome</keyword>
<proteinExistence type="predicted"/>
<dbReference type="InterPro" id="IPR004827">
    <property type="entry name" value="bZIP"/>
</dbReference>
<dbReference type="PROSITE" id="PS00036">
    <property type="entry name" value="BZIP_BASIC"/>
    <property type="match status" value="1"/>
</dbReference>
<dbReference type="Gene3D" id="1.20.5.170">
    <property type="match status" value="1"/>
</dbReference>
<reference evidence="3 4" key="1">
    <citation type="journal article" date="2023" name="IMA Fungus">
        <title>Comparative genomic study of the Penicillium genus elucidates a diverse pangenome and 15 lateral gene transfer events.</title>
        <authorList>
            <person name="Petersen C."/>
            <person name="Sorensen T."/>
            <person name="Nielsen M.R."/>
            <person name="Sondergaard T.E."/>
            <person name="Sorensen J.L."/>
            <person name="Fitzpatrick D.A."/>
            <person name="Frisvad J.C."/>
            <person name="Nielsen K.L."/>
        </authorList>
    </citation>
    <scope>NUCLEOTIDE SEQUENCE [LARGE SCALE GENOMIC DNA]</scope>
    <source>
        <strain evidence="3 4">IBT 35679</strain>
    </source>
</reference>
<protein>
    <recommendedName>
        <fullName evidence="2">BZIP domain-containing protein</fullName>
    </recommendedName>
</protein>
<sequence length="266" mass="30156">MRADPKTESSSSEGSPTPKQDPLERRRLQNRLSQRNHRRKIRDRIAKLQERVIANELRATAALNGWDQTYSSPYIPEHHHSPYYEEPELTFGSRVHSPQSTEPSTPVFPYNLPQSYSTDLLAQPPESLEDPCYVESALGSEVPNQFSPGMHVENDQDMEFFHDPWGTLRTETLMGDLGSLNQPNLYIATVKNHRSCVFRISTFAPNWAGIKQPVNEFLDDESIELCVSVPTTERTPLTHTSNTTSSLGNSWAVSALRFTQDLKSTR</sequence>
<dbReference type="EMBL" id="JAQIZZ010000008">
    <property type="protein sequence ID" value="KAJ5524146.1"/>
    <property type="molecule type" value="Genomic_DNA"/>
</dbReference>
<name>A0AAD6CJ09_9EURO</name>
<dbReference type="PANTHER" id="PTHR39607:SF3">
    <property type="entry name" value="BZIP DOMAIN-CONTAINING PROTEIN"/>
    <property type="match status" value="1"/>
</dbReference>
<dbReference type="SUPFAM" id="SSF57959">
    <property type="entry name" value="Leucine zipper domain"/>
    <property type="match status" value="1"/>
</dbReference>
<evidence type="ECO:0000313" key="3">
    <source>
        <dbReference type="EMBL" id="KAJ5524146.1"/>
    </source>
</evidence>
<dbReference type="Proteomes" id="UP001220324">
    <property type="component" value="Unassembled WGS sequence"/>
</dbReference>
<organism evidence="3 4">
    <name type="scientific">Penicillium frequentans</name>
    <dbReference type="NCBI Taxonomy" id="3151616"/>
    <lineage>
        <taxon>Eukaryota</taxon>
        <taxon>Fungi</taxon>
        <taxon>Dikarya</taxon>
        <taxon>Ascomycota</taxon>
        <taxon>Pezizomycotina</taxon>
        <taxon>Eurotiomycetes</taxon>
        <taxon>Eurotiomycetidae</taxon>
        <taxon>Eurotiales</taxon>
        <taxon>Aspergillaceae</taxon>
        <taxon>Penicillium</taxon>
    </lineage>
</organism>
<feature type="region of interest" description="Disordered" evidence="1">
    <location>
        <begin position="1"/>
        <end position="42"/>
    </location>
</feature>
<feature type="compositionally biased region" description="Low complexity" evidence="1">
    <location>
        <begin position="8"/>
        <end position="18"/>
    </location>
</feature>
<dbReference type="GO" id="GO:0003700">
    <property type="term" value="F:DNA-binding transcription factor activity"/>
    <property type="evidence" value="ECO:0007669"/>
    <property type="project" value="InterPro"/>
</dbReference>
<gene>
    <name evidence="3" type="ORF">N7494_010796</name>
</gene>
<evidence type="ECO:0000256" key="1">
    <source>
        <dbReference type="SAM" id="MobiDB-lite"/>
    </source>
</evidence>
<dbReference type="CDD" id="cd14688">
    <property type="entry name" value="bZIP_YAP"/>
    <property type="match status" value="1"/>
</dbReference>
<dbReference type="InterPro" id="IPR046347">
    <property type="entry name" value="bZIP_sf"/>
</dbReference>
<accession>A0AAD6CJ09</accession>
<evidence type="ECO:0000259" key="2">
    <source>
        <dbReference type="PROSITE" id="PS00036"/>
    </source>
</evidence>
<dbReference type="AlphaFoldDB" id="A0AAD6CJ09"/>
<comment type="caution">
    <text evidence="3">The sequence shown here is derived from an EMBL/GenBank/DDBJ whole genome shotgun (WGS) entry which is preliminary data.</text>
</comment>